<evidence type="ECO:0000256" key="3">
    <source>
        <dbReference type="ARBA" id="ARBA00022989"/>
    </source>
</evidence>
<dbReference type="Proteomes" id="UP000054093">
    <property type="component" value="Unassembled WGS sequence"/>
</dbReference>
<name>E7G592_9HELI</name>
<comment type="caution">
    <text evidence="8">The sequence shown here is derived from an EMBL/GenBank/DDBJ whole genome shotgun (WGS) entry which is preliminary data.</text>
</comment>
<feature type="transmembrane region" description="Helical" evidence="6">
    <location>
        <begin position="302"/>
        <end position="320"/>
    </location>
</feature>
<dbReference type="AlphaFoldDB" id="E7G592"/>
<evidence type="ECO:0000313" key="9">
    <source>
        <dbReference type="Proteomes" id="UP000054093"/>
    </source>
</evidence>
<dbReference type="RefSeq" id="WP_006565358.1">
    <property type="nucleotide sequence ID" value="NZ_ADHO01000259.1"/>
</dbReference>
<dbReference type="PANTHER" id="PTHR30566:SF5">
    <property type="entry name" value="MECHANOSENSITIVE ION CHANNEL PROTEIN 1, MITOCHONDRIAL-RELATED"/>
    <property type="match status" value="1"/>
</dbReference>
<comment type="subcellular location">
    <subcellularLocation>
        <location evidence="1">Membrane</location>
    </subcellularLocation>
</comment>
<evidence type="ECO:0000259" key="7">
    <source>
        <dbReference type="Pfam" id="PF00924"/>
    </source>
</evidence>
<dbReference type="Pfam" id="PF00924">
    <property type="entry name" value="MS_channel_2nd"/>
    <property type="match status" value="1"/>
</dbReference>
<dbReference type="InterPro" id="IPR023408">
    <property type="entry name" value="MscS_beta-dom_sf"/>
</dbReference>
<proteinExistence type="predicted"/>
<dbReference type="InterPro" id="IPR006685">
    <property type="entry name" value="MscS_channel_2nd"/>
</dbReference>
<feature type="domain" description="Mechanosensitive ion channel MscS" evidence="7">
    <location>
        <begin position="343"/>
        <end position="426"/>
    </location>
</feature>
<dbReference type="EMBL" id="ADHO01000259">
    <property type="protein sequence ID" value="EFX41457.1"/>
    <property type="molecule type" value="Genomic_DNA"/>
</dbReference>
<keyword evidence="2 6" id="KW-0812">Transmembrane</keyword>
<sequence length="558" mass="63686">MCASLLTLSYSYVRLPPSLLNEGVLYFLKSWYARPIVSMILLVWGWAGADNLQIQHLKEEYKRIEHQINSSNSIWLKKFSNAESYEEIYAEIQSVQRQLKTLNSKKDSDTLKINTLKHVLQALKHQEELLERYKMNPFKDLVEKPSIPNIPSITNPIAIVEGISFIKKIKAQYATMKSHQKSLQAILVLINHELNILTQLESQKEGEDASNREKLSKQIYQEQIKKIELQGAQNLLKISIDVFAKDIEEASSNIQSQIKDQILKLIYVVLIALVSIVLAWTLKIISHKYIHSNERAYTINKAINFVNANVVVLIFLFAYLENVSYLVTVLGFASAGLAIAMRDLFMSLLGWFTIIMDGNIHVGDRIKVSKDGNTYVGDVLDISALYITILEEVTLTSSKENSYRAGRIIFIPNNYIFTNLLSNYSHAGMKTVWDGIDFFVTFDSNYKKAMEIALSIANVHAKQYTEMTYKQMSNMRTRYSLRNTSANPRVFMALEKDGVHISIWYQTNSYATLVLKSKISADILDALLKEPDIFVAYNTTKFIKEGGDGFANKEHRIL</sequence>
<dbReference type="Gene3D" id="2.30.30.60">
    <property type="match status" value="1"/>
</dbReference>
<accession>E7G592</accession>
<dbReference type="GO" id="GO:0008381">
    <property type="term" value="F:mechanosensitive monoatomic ion channel activity"/>
    <property type="evidence" value="ECO:0007669"/>
    <property type="project" value="UniProtKB-ARBA"/>
</dbReference>
<dbReference type="GeneID" id="56929287"/>
<keyword evidence="3 6" id="KW-1133">Transmembrane helix</keyword>
<dbReference type="SUPFAM" id="SSF50182">
    <property type="entry name" value="Sm-like ribonucleoproteins"/>
    <property type="match status" value="1"/>
</dbReference>
<keyword evidence="4 6" id="KW-0472">Membrane</keyword>
<dbReference type="PANTHER" id="PTHR30566">
    <property type="entry name" value="YNAI-RELATED MECHANOSENSITIVE ION CHANNEL"/>
    <property type="match status" value="1"/>
</dbReference>
<organism evidence="8 9">
    <name type="scientific">Helicobacter suis HS5</name>
    <dbReference type="NCBI Taxonomy" id="710394"/>
    <lineage>
        <taxon>Bacteria</taxon>
        <taxon>Pseudomonadati</taxon>
        <taxon>Campylobacterota</taxon>
        <taxon>Epsilonproteobacteria</taxon>
        <taxon>Campylobacterales</taxon>
        <taxon>Helicobacteraceae</taxon>
        <taxon>Helicobacter</taxon>
    </lineage>
</organism>
<protein>
    <submittedName>
        <fullName evidence="8">Mechanosensitive ion channel</fullName>
    </submittedName>
</protein>
<reference evidence="8 9" key="1">
    <citation type="journal article" date="2011" name="Vet. Res.">
        <title>Genome sequence of Helicobacter suis supports its role in gastric pathology.</title>
        <authorList>
            <person name="Vermoote M."/>
            <person name="Vandekerckhove T.T."/>
            <person name="Flahou B."/>
            <person name="Pasmans F."/>
            <person name="Smet A."/>
            <person name="De Groote D."/>
            <person name="Van Criekinge W."/>
            <person name="Ducatelle R."/>
            <person name="Haesebrouck F."/>
        </authorList>
    </citation>
    <scope>NUCLEOTIDE SEQUENCE [LARGE SCALE GENOMIC DNA]</scope>
    <source>
        <strain evidence="8 9">HS5</strain>
    </source>
</reference>
<feature type="coiled-coil region" evidence="5">
    <location>
        <begin position="54"/>
        <end position="136"/>
    </location>
</feature>
<feature type="transmembrane region" description="Helical" evidence="6">
    <location>
        <begin position="326"/>
        <end position="345"/>
    </location>
</feature>
<evidence type="ECO:0000256" key="5">
    <source>
        <dbReference type="SAM" id="Coils"/>
    </source>
</evidence>
<dbReference type="GO" id="GO:0016020">
    <property type="term" value="C:membrane"/>
    <property type="evidence" value="ECO:0007669"/>
    <property type="project" value="UniProtKB-SubCell"/>
</dbReference>
<evidence type="ECO:0000256" key="1">
    <source>
        <dbReference type="ARBA" id="ARBA00004370"/>
    </source>
</evidence>
<evidence type="ECO:0000256" key="2">
    <source>
        <dbReference type="ARBA" id="ARBA00022692"/>
    </source>
</evidence>
<gene>
    <name evidence="8" type="ORF">HSUHS5_1175</name>
</gene>
<evidence type="ECO:0000256" key="6">
    <source>
        <dbReference type="SAM" id="Phobius"/>
    </source>
</evidence>
<dbReference type="InterPro" id="IPR010920">
    <property type="entry name" value="LSM_dom_sf"/>
</dbReference>
<feature type="transmembrane region" description="Helical" evidence="6">
    <location>
        <begin position="262"/>
        <end position="282"/>
    </location>
</feature>
<evidence type="ECO:0000313" key="8">
    <source>
        <dbReference type="EMBL" id="EFX41457.1"/>
    </source>
</evidence>
<evidence type="ECO:0000256" key="4">
    <source>
        <dbReference type="ARBA" id="ARBA00023136"/>
    </source>
</evidence>
<keyword evidence="5" id="KW-0175">Coiled coil</keyword>